<name>A0A2W2BK66_9ACTN</name>
<reference evidence="1 2" key="1">
    <citation type="submission" date="2018-01" db="EMBL/GenBank/DDBJ databases">
        <title>Draft genome sequence of Jiangella sp. GTF31.</title>
        <authorList>
            <person name="Sahin N."/>
            <person name="Ay H."/>
            <person name="Saygin H."/>
        </authorList>
    </citation>
    <scope>NUCLEOTIDE SEQUENCE [LARGE SCALE GENOMIC DNA]</scope>
    <source>
        <strain evidence="1 2">GTF31</strain>
    </source>
</reference>
<protein>
    <recommendedName>
        <fullName evidence="3">Glycosyl transferase family 1 domain-containing protein</fullName>
    </recommendedName>
</protein>
<dbReference type="Gene3D" id="3.40.50.2000">
    <property type="entry name" value="Glycogen Phosphorylase B"/>
    <property type="match status" value="1"/>
</dbReference>
<evidence type="ECO:0008006" key="3">
    <source>
        <dbReference type="Google" id="ProtNLM"/>
    </source>
</evidence>
<evidence type="ECO:0000313" key="2">
    <source>
        <dbReference type="Proteomes" id="UP000248764"/>
    </source>
</evidence>
<dbReference type="RefSeq" id="WP_111257251.1">
    <property type="nucleotide sequence ID" value="NZ_POTW01000077.1"/>
</dbReference>
<dbReference type="SUPFAM" id="SSF53756">
    <property type="entry name" value="UDP-Glycosyltransferase/glycogen phosphorylase"/>
    <property type="match status" value="1"/>
</dbReference>
<evidence type="ECO:0000313" key="1">
    <source>
        <dbReference type="EMBL" id="PZF80734.1"/>
    </source>
</evidence>
<dbReference type="EMBL" id="POTW01000077">
    <property type="protein sequence ID" value="PZF80734.1"/>
    <property type="molecule type" value="Genomic_DNA"/>
</dbReference>
<proteinExistence type="predicted"/>
<sequence>MPDVKAPLRRVRGGVRRLGKRVAELRDPVALPTRPPVPETTVRLLVGPANFAGQGWAWARAAERVGPAVGAQAFAVLNDRIDFDADYAVPRETFVSPRWQRQQRAFVTRSYTHVLIEAARPVLGARDPWGDRCTGDLPILRDAGLRIAMVAHGSDVRVPADHQERYPWSPFADLPAARLRSLQINSTANRDLMRAHDGPVYVSTPDLLDDLPDAAWLPVIVDVNRWATGLPVMRRDRPVVAHAPSNSPMKGSDLVDPVARRLADKGVIEYRRVEGVPPAAMPGIYQDADIVLDQFRLGSYGVAACEAMAAGRVVVGHVTDDVRARVRAATGTDLPLVEATPQTLEDVLLGLVADRDAAAEKAAAGADFAAEIHDGRRSAAVLAEFLGA</sequence>
<comment type="caution">
    <text evidence="1">The sequence shown here is derived from an EMBL/GenBank/DDBJ whole genome shotgun (WGS) entry which is preliminary data.</text>
</comment>
<accession>A0A2W2BK66</accession>
<organism evidence="1 2">
    <name type="scientific">Jiangella anatolica</name>
    <dbReference type="NCBI Taxonomy" id="2670374"/>
    <lineage>
        <taxon>Bacteria</taxon>
        <taxon>Bacillati</taxon>
        <taxon>Actinomycetota</taxon>
        <taxon>Actinomycetes</taxon>
        <taxon>Jiangellales</taxon>
        <taxon>Jiangellaceae</taxon>
        <taxon>Jiangella</taxon>
    </lineage>
</organism>
<dbReference type="AlphaFoldDB" id="A0A2W2BK66"/>
<keyword evidence="2" id="KW-1185">Reference proteome</keyword>
<gene>
    <name evidence="1" type="ORF">C1I92_24415</name>
</gene>
<dbReference type="Proteomes" id="UP000248764">
    <property type="component" value="Unassembled WGS sequence"/>
</dbReference>